<gene>
    <name evidence="6" type="ORF">Adt_25128</name>
</gene>
<comment type="pathway">
    <text evidence="5">Carbohydrate degradation; glycolysis; D-glyceraldehyde 3-phosphate and glycerone phosphate from D-glucose: step 2/4.</text>
</comment>
<dbReference type="PROSITE" id="PS51463">
    <property type="entry name" value="P_GLUCOSE_ISOMERASE_3"/>
    <property type="match status" value="1"/>
</dbReference>
<keyword evidence="2 5" id="KW-0312">Gluconeogenesis</keyword>
<evidence type="ECO:0000256" key="1">
    <source>
        <dbReference type="ARBA" id="ARBA00011738"/>
    </source>
</evidence>
<comment type="subunit">
    <text evidence="1">Homodimer.</text>
</comment>
<dbReference type="PROSITE" id="PS00174">
    <property type="entry name" value="P_GLUCOSE_ISOMERASE_2"/>
    <property type="match status" value="1"/>
</dbReference>
<dbReference type="AlphaFoldDB" id="A0ABD1SFQ3"/>
<dbReference type="PRINTS" id="PR00662">
    <property type="entry name" value="G6PISOMERASE"/>
</dbReference>
<organism evidence="6 7">
    <name type="scientific">Abeliophyllum distichum</name>
    <dbReference type="NCBI Taxonomy" id="126358"/>
    <lineage>
        <taxon>Eukaryota</taxon>
        <taxon>Viridiplantae</taxon>
        <taxon>Streptophyta</taxon>
        <taxon>Embryophyta</taxon>
        <taxon>Tracheophyta</taxon>
        <taxon>Spermatophyta</taxon>
        <taxon>Magnoliopsida</taxon>
        <taxon>eudicotyledons</taxon>
        <taxon>Gunneridae</taxon>
        <taxon>Pentapetalae</taxon>
        <taxon>asterids</taxon>
        <taxon>lamiids</taxon>
        <taxon>Lamiales</taxon>
        <taxon>Oleaceae</taxon>
        <taxon>Forsythieae</taxon>
        <taxon>Abeliophyllum</taxon>
    </lineage>
</organism>
<evidence type="ECO:0000256" key="3">
    <source>
        <dbReference type="ARBA" id="ARBA00023152"/>
    </source>
</evidence>
<dbReference type="GO" id="GO:0004347">
    <property type="term" value="F:glucose-6-phosphate isomerase activity"/>
    <property type="evidence" value="ECO:0007669"/>
    <property type="project" value="UniProtKB-EC"/>
</dbReference>
<evidence type="ECO:0000313" key="7">
    <source>
        <dbReference type="Proteomes" id="UP001604336"/>
    </source>
</evidence>
<proteinExistence type="inferred from homology"/>
<name>A0ABD1SFQ3_9LAMI</name>
<comment type="catalytic activity">
    <reaction evidence="5">
        <text>alpha-D-glucose 6-phosphate = beta-D-fructose 6-phosphate</text>
        <dbReference type="Rhea" id="RHEA:11816"/>
        <dbReference type="ChEBI" id="CHEBI:57634"/>
        <dbReference type="ChEBI" id="CHEBI:58225"/>
        <dbReference type="EC" id="5.3.1.9"/>
    </reaction>
</comment>
<dbReference type="PANTHER" id="PTHR11469">
    <property type="entry name" value="GLUCOSE-6-PHOSPHATE ISOMERASE"/>
    <property type="match status" value="1"/>
</dbReference>
<dbReference type="EC" id="5.3.1.9" evidence="5"/>
<dbReference type="InterPro" id="IPR023096">
    <property type="entry name" value="G6P_Isomerase_C"/>
</dbReference>
<dbReference type="Pfam" id="PF00342">
    <property type="entry name" value="PGI"/>
    <property type="match status" value="1"/>
</dbReference>
<dbReference type="EMBL" id="JBFOLK010000007">
    <property type="protein sequence ID" value="KAL2499578.1"/>
    <property type="molecule type" value="Genomic_DNA"/>
</dbReference>
<sequence length="106" mass="12077">MNDSGSVDVPNLQNVCSVFTFQLLAIYERIIVVEGLVWGINSFDQWGVESGKSLATQVRKQLHASRKKCEPVEGFNFSTTTMLKRYLEVWKKASFNGHTFVRFNSL</sequence>
<accession>A0ABD1SFQ3</accession>
<dbReference type="GO" id="GO:0006094">
    <property type="term" value="P:gluconeogenesis"/>
    <property type="evidence" value="ECO:0007669"/>
    <property type="project" value="UniProtKB-KW"/>
</dbReference>
<protein>
    <recommendedName>
        <fullName evidence="5">Glucose-6-phosphate isomerase</fullName>
        <ecNumber evidence="5">5.3.1.9</ecNumber>
    </recommendedName>
</protein>
<reference evidence="7" key="1">
    <citation type="submission" date="2024-07" db="EMBL/GenBank/DDBJ databases">
        <title>Two chromosome-level genome assemblies of Korean endemic species Abeliophyllum distichum and Forsythia ovata (Oleaceae).</title>
        <authorList>
            <person name="Jang H."/>
        </authorList>
    </citation>
    <scope>NUCLEOTIDE SEQUENCE [LARGE SCALE GENOMIC DNA]</scope>
</reference>
<dbReference type="Gene3D" id="3.40.50.10490">
    <property type="entry name" value="Glucose-6-phosphate isomerase like protein, domain 1"/>
    <property type="match status" value="1"/>
</dbReference>
<dbReference type="InterPro" id="IPR018189">
    <property type="entry name" value="Phosphoglucose_isomerase_CS"/>
</dbReference>
<dbReference type="PANTHER" id="PTHR11469:SF1">
    <property type="entry name" value="GLUCOSE-6-PHOSPHATE ISOMERASE"/>
    <property type="match status" value="1"/>
</dbReference>
<evidence type="ECO:0000256" key="2">
    <source>
        <dbReference type="ARBA" id="ARBA00022432"/>
    </source>
</evidence>
<comment type="caution">
    <text evidence="6">The sequence shown here is derived from an EMBL/GenBank/DDBJ whole genome shotgun (WGS) entry which is preliminary data.</text>
</comment>
<keyword evidence="4 5" id="KW-0413">Isomerase</keyword>
<dbReference type="SUPFAM" id="SSF53697">
    <property type="entry name" value="SIS domain"/>
    <property type="match status" value="1"/>
</dbReference>
<evidence type="ECO:0000256" key="4">
    <source>
        <dbReference type="ARBA" id="ARBA00023235"/>
    </source>
</evidence>
<comment type="similarity">
    <text evidence="5">Belongs to the GPI family.</text>
</comment>
<dbReference type="InterPro" id="IPR001672">
    <property type="entry name" value="G6P_Isomerase"/>
</dbReference>
<dbReference type="Gene3D" id="1.10.1390.10">
    <property type="match status" value="1"/>
</dbReference>
<keyword evidence="3 5" id="KW-0324">Glycolysis</keyword>
<dbReference type="Proteomes" id="UP001604336">
    <property type="component" value="Unassembled WGS sequence"/>
</dbReference>
<keyword evidence="7" id="KW-1185">Reference proteome</keyword>
<dbReference type="GO" id="GO:0006096">
    <property type="term" value="P:glycolytic process"/>
    <property type="evidence" value="ECO:0007669"/>
    <property type="project" value="UniProtKB-KW"/>
</dbReference>
<dbReference type="FunFam" id="1.10.1390.10:FF:000002">
    <property type="entry name" value="Glucose-6-phosphate isomerase"/>
    <property type="match status" value="1"/>
</dbReference>
<evidence type="ECO:0000256" key="5">
    <source>
        <dbReference type="RuleBase" id="RU000612"/>
    </source>
</evidence>
<dbReference type="InterPro" id="IPR046348">
    <property type="entry name" value="SIS_dom_sf"/>
</dbReference>
<evidence type="ECO:0000313" key="6">
    <source>
        <dbReference type="EMBL" id="KAL2499578.1"/>
    </source>
</evidence>